<feature type="binding site" evidence="3">
    <location>
        <position position="223"/>
    </location>
    <ligand>
        <name>substrate</name>
    </ligand>
</feature>
<dbReference type="KEGG" id="bvk:117232739"/>
<dbReference type="GO" id="GO:0005737">
    <property type="term" value="C:cytoplasm"/>
    <property type="evidence" value="ECO:0007669"/>
    <property type="project" value="TreeGrafter"/>
</dbReference>
<evidence type="ECO:0000256" key="4">
    <source>
        <dbReference type="PIRSR" id="PIRSR000915-3"/>
    </source>
</evidence>
<evidence type="ECO:0000256" key="3">
    <source>
        <dbReference type="PIRSR" id="PIRSR000915-2"/>
    </source>
</evidence>
<dbReference type="InterPro" id="IPR023214">
    <property type="entry name" value="HAD_sf"/>
</dbReference>
<dbReference type="Gene3D" id="3.40.50.1000">
    <property type="entry name" value="HAD superfamily/HAD-like"/>
    <property type="match status" value="2"/>
</dbReference>
<keyword evidence="1" id="KW-0378">Hydrolase</keyword>
<comment type="cofactor">
    <cofactor evidence="4">
        <name>Mg(2+)</name>
        <dbReference type="ChEBI" id="CHEBI:18420"/>
    </cofactor>
    <text evidence="4">Divalent metal ions. Mg(2+) is the most effective.</text>
</comment>
<keyword evidence="4" id="KW-0479">Metal-binding</keyword>
<dbReference type="InterPro" id="IPR006357">
    <property type="entry name" value="HAD-SF_hydro_IIA"/>
</dbReference>
<dbReference type="PIRSF" id="PIRSF000915">
    <property type="entry name" value="PGP-type_phosphatase"/>
    <property type="match status" value="1"/>
</dbReference>
<sequence length="309" mass="34778">MATSTINLENASVEETREFLDSFDIVLSDCDGVLWYLDKPIPGSAHTLRKLRDLGKQLYLLSNNSTITIDEFCKRLDLHGLDIKAKEVINTAKTISWYLKKVQFTGEAFVIAMTQFRQILIDDGFKLVPQEKTQIVEHKRYEGLKGIEDDPAIKAVIVDFCSSCDWTKLALAISCLNRKDVLYICGCREEWLVYRGDKRILGSGPLIDLISKQSGRTPLEFAKPSENLKDYVFDTCNVKDPSRCLIIGDSINTDMKFGAMCGFKKLFVNTGTDKINEAAMDDECCPDFYIPSLALLNPLIDSLQNESAN</sequence>
<dbReference type="Proteomes" id="UP000504631">
    <property type="component" value="Unplaced"/>
</dbReference>
<feature type="active site" description="Nucleophile" evidence="2">
    <location>
        <position position="29"/>
    </location>
</feature>
<dbReference type="PANTHER" id="PTHR19288:SF4">
    <property type="entry name" value="RE04130P-RELATED"/>
    <property type="match status" value="1"/>
</dbReference>
<dbReference type="PANTHER" id="PTHR19288">
    <property type="entry name" value="4-NITROPHENYLPHOSPHATASE-RELATED"/>
    <property type="match status" value="1"/>
</dbReference>
<feature type="binding site" evidence="4">
    <location>
        <position position="31"/>
    </location>
    <ligand>
        <name>Mg(2+)</name>
        <dbReference type="ChEBI" id="CHEBI:18420"/>
    </ligand>
</feature>
<dbReference type="GO" id="GO:0046872">
    <property type="term" value="F:metal ion binding"/>
    <property type="evidence" value="ECO:0007669"/>
    <property type="project" value="UniProtKB-KW"/>
</dbReference>
<dbReference type="SUPFAM" id="SSF56784">
    <property type="entry name" value="HAD-like"/>
    <property type="match status" value="1"/>
</dbReference>
<proteinExistence type="inferred from homology"/>
<feature type="active site" description="Proton donor" evidence="2">
    <location>
        <position position="31"/>
    </location>
</feature>
<evidence type="ECO:0000256" key="1">
    <source>
        <dbReference type="PIRNR" id="PIRNR000915"/>
    </source>
</evidence>
<accession>A0A6J3K7V7</accession>
<dbReference type="GO" id="GO:0016791">
    <property type="term" value="F:phosphatase activity"/>
    <property type="evidence" value="ECO:0007669"/>
    <property type="project" value="TreeGrafter"/>
</dbReference>
<dbReference type="AlphaFoldDB" id="A0A6J3K7V7"/>
<reference evidence="6" key="1">
    <citation type="submission" date="2025-08" db="UniProtKB">
        <authorList>
            <consortium name="RefSeq"/>
        </authorList>
    </citation>
    <scope>IDENTIFICATION</scope>
    <source>
        <tissue evidence="6">Muscle</tissue>
    </source>
</reference>
<dbReference type="NCBIfam" id="TIGR01460">
    <property type="entry name" value="HAD-SF-IIA"/>
    <property type="match status" value="1"/>
</dbReference>
<feature type="binding site" evidence="4">
    <location>
        <position position="29"/>
    </location>
    <ligand>
        <name>Mg(2+)</name>
        <dbReference type="ChEBI" id="CHEBI:18420"/>
    </ligand>
</feature>
<dbReference type="InterPro" id="IPR036412">
    <property type="entry name" value="HAD-like_sf"/>
</dbReference>
<dbReference type="RefSeq" id="XP_033348234.1">
    <property type="nucleotide sequence ID" value="XM_033492343.1"/>
</dbReference>
<dbReference type="Pfam" id="PF13242">
    <property type="entry name" value="Hydrolase_like"/>
    <property type="match status" value="1"/>
</dbReference>
<evidence type="ECO:0000313" key="5">
    <source>
        <dbReference type="Proteomes" id="UP000504631"/>
    </source>
</evidence>
<evidence type="ECO:0000256" key="2">
    <source>
        <dbReference type="PIRSR" id="PIRSR000915-1"/>
    </source>
</evidence>
<gene>
    <name evidence="6" type="primary">LOC117232739</name>
</gene>
<feature type="binding site" evidence="4">
    <location>
        <position position="249"/>
    </location>
    <ligand>
        <name>Mg(2+)</name>
        <dbReference type="ChEBI" id="CHEBI:18420"/>
    </ligand>
</feature>
<dbReference type="GeneID" id="117232739"/>
<dbReference type="Pfam" id="PF13344">
    <property type="entry name" value="Hydrolase_6"/>
    <property type="match status" value="1"/>
</dbReference>
<comment type="similarity">
    <text evidence="1">Belongs to the HAD-like hydrolase superfamily.</text>
</comment>
<keyword evidence="5" id="KW-1185">Reference proteome</keyword>
<organism evidence="5 6">
    <name type="scientific">Bombus vosnesenskii</name>
    <dbReference type="NCBI Taxonomy" id="207650"/>
    <lineage>
        <taxon>Eukaryota</taxon>
        <taxon>Metazoa</taxon>
        <taxon>Ecdysozoa</taxon>
        <taxon>Arthropoda</taxon>
        <taxon>Hexapoda</taxon>
        <taxon>Insecta</taxon>
        <taxon>Pterygota</taxon>
        <taxon>Neoptera</taxon>
        <taxon>Endopterygota</taxon>
        <taxon>Hymenoptera</taxon>
        <taxon>Apocrita</taxon>
        <taxon>Aculeata</taxon>
        <taxon>Apoidea</taxon>
        <taxon>Anthophila</taxon>
        <taxon>Apidae</taxon>
        <taxon>Bombus</taxon>
        <taxon>Pyrobombus</taxon>
    </lineage>
</organism>
<keyword evidence="4" id="KW-0460">Magnesium</keyword>
<evidence type="ECO:0000313" key="6">
    <source>
        <dbReference type="RefSeq" id="XP_033348234.1"/>
    </source>
</evidence>
<feature type="binding site" evidence="3">
    <location>
        <begin position="62"/>
        <end position="64"/>
    </location>
    <ligand>
        <name>substrate</name>
    </ligand>
</feature>
<name>A0A6J3K7V7_9HYME</name>
<protein>
    <submittedName>
        <fullName evidence="6">4-nitrophenylphosphatase</fullName>
    </submittedName>
</protein>